<sequence length="110" mass="12668">MTAWPTPHAPFTPAPQNKGHFSGYRAHRTPNFNSSRYQNSQKHWMIRRLAPIDQEIASRIDGMFQMRSEALLSIDRHVELFVNALESLNQLDNTIILYTSDNGWKLGSID</sequence>
<proteinExistence type="inferred from homology"/>
<dbReference type="GO" id="GO:0005539">
    <property type="term" value="F:glycosaminoglycan binding"/>
    <property type="evidence" value="ECO:0007669"/>
    <property type="project" value="TreeGrafter"/>
</dbReference>
<dbReference type="OrthoDB" id="96314at2759"/>
<dbReference type="EMBL" id="JAGRRH010000003">
    <property type="protein sequence ID" value="KAG7372294.1"/>
    <property type="molecule type" value="Genomic_DNA"/>
</dbReference>
<evidence type="ECO:0000256" key="1">
    <source>
        <dbReference type="ARBA" id="ARBA00008779"/>
    </source>
</evidence>
<feature type="region of interest" description="Disordered" evidence="2">
    <location>
        <begin position="1"/>
        <end position="36"/>
    </location>
</feature>
<keyword evidence="5" id="KW-1185">Reference proteome</keyword>
<evidence type="ECO:0000313" key="4">
    <source>
        <dbReference type="EMBL" id="KAG7372294.1"/>
    </source>
</evidence>
<comment type="caution">
    <text evidence="4">The sequence shown here is derived from an EMBL/GenBank/DDBJ whole genome shotgun (WGS) entry which is preliminary data.</text>
</comment>
<dbReference type="Pfam" id="PF00884">
    <property type="entry name" value="Sulfatase"/>
    <property type="match status" value="1"/>
</dbReference>
<reference evidence="4" key="2">
    <citation type="submission" date="2021-04" db="EMBL/GenBank/DDBJ databases">
        <authorList>
            <person name="Podell S."/>
        </authorList>
    </citation>
    <scope>NUCLEOTIDE SEQUENCE</scope>
    <source>
        <strain evidence="4">Hildebrandi</strain>
    </source>
</reference>
<dbReference type="AlphaFoldDB" id="A0A9K3M221"/>
<dbReference type="PANTHER" id="PTHR43108:SF8">
    <property type="entry name" value="SD21168P"/>
    <property type="match status" value="1"/>
</dbReference>
<dbReference type="GO" id="GO:0008449">
    <property type="term" value="F:N-acetylglucosamine-6-sulfatase activity"/>
    <property type="evidence" value="ECO:0007669"/>
    <property type="project" value="TreeGrafter"/>
</dbReference>
<dbReference type="Proteomes" id="UP000693970">
    <property type="component" value="Unassembled WGS sequence"/>
</dbReference>
<dbReference type="InterPro" id="IPR000917">
    <property type="entry name" value="Sulfatase_N"/>
</dbReference>
<dbReference type="PANTHER" id="PTHR43108">
    <property type="entry name" value="N-ACETYLGLUCOSAMINE-6-SULFATASE FAMILY MEMBER"/>
    <property type="match status" value="1"/>
</dbReference>
<reference evidence="4" key="1">
    <citation type="journal article" date="2021" name="Sci. Rep.">
        <title>Diploid genomic architecture of Nitzschia inconspicua, an elite biomass production diatom.</title>
        <authorList>
            <person name="Oliver A."/>
            <person name="Podell S."/>
            <person name="Pinowska A."/>
            <person name="Traller J.C."/>
            <person name="Smith S.R."/>
            <person name="McClure R."/>
            <person name="Beliaev A."/>
            <person name="Bohutskyi P."/>
            <person name="Hill E.A."/>
            <person name="Rabines A."/>
            <person name="Zheng H."/>
            <person name="Allen L.Z."/>
            <person name="Kuo A."/>
            <person name="Grigoriev I.V."/>
            <person name="Allen A.E."/>
            <person name="Hazlebeck D."/>
            <person name="Allen E.E."/>
        </authorList>
    </citation>
    <scope>NUCLEOTIDE SEQUENCE</scope>
    <source>
        <strain evidence="4">Hildebrandi</strain>
    </source>
</reference>
<evidence type="ECO:0000313" key="5">
    <source>
        <dbReference type="Proteomes" id="UP000693970"/>
    </source>
</evidence>
<accession>A0A9K3M221</accession>
<comment type="similarity">
    <text evidence="1">Belongs to the sulfatase family.</text>
</comment>
<name>A0A9K3M221_9STRA</name>
<protein>
    <submittedName>
        <fullName evidence="4">Sulfatase</fullName>
    </submittedName>
</protein>
<feature type="domain" description="Sulfatase N-terminal" evidence="3">
    <location>
        <begin position="36"/>
        <end position="106"/>
    </location>
</feature>
<evidence type="ECO:0000259" key="3">
    <source>
        <dbReference type="Pfam" id="PF00884"/>
    </source>
</evidence>
<evidence type="ECO:0000256" key="2">
    <source>
        <dbReference type="SAM" id="MobiDB-lite"/>
    </source>
</evidence>
<organism evidence="4 5">
    <name type="scientific">Nitzschia inconspicua</name>
    <dbReference type="NCBI Taxonomy" id="303405"/>
    <lineage>
        <taxon>Eukaryota</taxon>
        <taxon>Sar</taxon>
        <taxon>Stramenopiles</taxon>
        <taxon>Ochrophyta</taxon>
        <taxon>Bacillariophyta</taxon>
        <taxon>Bacillariophyceae</taxon>
        <taxon>Bacillariophycidae</taxon>
        <taxon>Bacillariales</taxon>
        <taxon>Bacillariaceae</taxon>
        <taxon>Nitzschia</taxon>
    </lineage>
</organism>
<gene>
    <name evidence="4" type="ORF">IV203_018437</name>
</gene>